<dbReference type="InterPro" id="IPR013078">
    <property type="entry name" value="His_Pase_superF_clade-1"/>
</dbReference>
<evidence type="ECO:0000313" key="2">
    <source>
        <dbReference type="Proteomes" id="UP000218765"/>
    </source>
</evidence>
<proteinExistence type="predicted"/>
<dbReference type="SUPFAM" id="SSF53254">
    <property type="entry name" value="Phosphoglycerate mutase-like"/>
    <property type="match status" value="1"/>
</dbReference>
<gene>
    <name evidence="1" type="ORF">FOKN1_1974</name>
</gene>
<organism evidence="1 2">
    <name type="scientific">Thiohalobacter thiocyanaticus</name>
    <dbReference type="NCBI Taxonomy" id="585455"/>
    <lineage>
        <taxon>Bacteria</taxon>
        <taxon>Pseudomonadati</taxon>
        <taxon>Pseudomonadota</taxon>
        <taxon>Gammaproteobacteria</taxon>
        <taxon>Thiohalobacterales</taxon>
        <taxon>Thiohalobacteraceae</taxon>
        <taxon>Thiohalobacter</taxon>
    </lineage>
</organism>
<dbReference type="KEGG" id="ttc:FOKN1_1974"/>
<evidence type="ECO:0000313" key="1">
    <source>
        <dbReference type="EMBL" id="BAZ94354.1"/>
    </source>
</evidence>
<dbReference type="PANTHER" id="PTHR47623:SF1">
    <property type="entry name" value="OS09G0287300 PROTEIN"/>
    <property type="match status" value="1"/>
</dbReference>
<sequence>MSCTLGLLRHAKSDWETGRADMDRPLNQRGSRDAPRIGRWLRSRGSWRPQLILSSTAVRARQTIAAVIEQAGLEDVELRWEDGLYLASRRALLEQVRALPPACNSVLLVGHNPGLEELLEDLSRTPVPITDSGKVFTTANLALLQLDSEWKNADRGSAELLELVRPRDLE</sequence>
<dbReference type="Gene3D" id="3.40.50.1240">
    <property type="entry name" value="Phosphoglycerate mutase-like"/>
    <property type="match status" value="1"/>
</dbReference>
<dbReference type="OrthoDB" id="9810154at2"/>
<dbReference type="InterPro" id="IPR029033">
    <property type="entry name" value="His_PPase_superfam"/>
</dbReference>
<name>A0A1Z4VT26_9GAMM</name>
<protein>
    <submittedName>
        <fullName evidence="1">Phosphohistidine phosphatase SixA</fullName>
    </submittedName>
</protein>
<dbReference type="AlphaFoldDB" id="A0A1Z4VT26"/>
<accession>A0A1Z4VT26</accession>
<dbReference type="RefSeq" id="WP_157745593.1">
    <property type="nucleotide sequence ID" value="NZ_AP018052.1"/>
</dbReference>
<keyword evidence="2" id="KW-1185">Reference proteome</keyword>
<dbReference type="PANTHER" id="PTHR47623">
    <property type="entry name" value="OS09G0287300 PROTEIN"/>
    <property type="match status" value="1"/>
</dbReference>
<dbReference type="CDD" id="cd07067">
    <property type="entry name" value="HP_PGM_like"/>
    <property type="match status" value="1"/>
</dbReference>
<dbReference type="EMBL" id="AP018052">
    <property type="protein sequence ID" value="BAZ94354.1"/>
    <property type="molecule type" value="Genomic_DNA"/>
</dbReference>
<dbReference type="Pfam" id="PF00300">
    <property type="entry name" value="His_Phos_1"/>
    <property type="match status" value="1"/>
</dbReference>
<dbReference type="Proteomes" id="UP000218765">
    <property type="component" value="Chromosome"/>
</dbReference>
<reference evidence="1 2" key="1">
    <citation type="submission" date="2017-05" db="EMBL/GenBank/DDBJ databases">
        <title>Thiocyanate degradation by Thiohalobacter thiocyanaticus FOKN1.</title>
        <authorList>
            <person name="Oshiki M."/>
            <person name="Fukushima T."/>
            <person name="Kawano S."/>
            <person name="Nakagawa J."/>
        </authorList>
    </citation>
    <scope>NUCLEOTIDE SEQUENCE [LARGE SCALE GENOMIC DNA]</scope>
    <source>
        <strain evidence="1 2">FOKN1</strain>
    </source>
</reference>